<dbReference type="SUPFAM" id="SSF52317">
    <property type="entry name" value="Class I glutamine amidotransferase-like"/>
    <property type="match status" value="1"/>
</dbReference>
<dbReference type="InterPro" id="IPR027417">
    <property type="entry name" value="P-loop_NTPase"/>
</dbReference>
<dbReference type="InterPro" id="IPR011698">
    <property type="entry name" value="GATase_3"/>
</dbReference>
<dbReference type="OrthoDB" id="9764035at2"/>
<evidence type="ECO:0000256" key="8">
    <source>
        <dbReference type="HAMAP-Rule" id="MF_00027"/>
    </source>
</evidence>
<dbReference type="UniPathway" id="UPA00148">
    <property type="reaction ID" value="UER00231"/>
</dbReference>
<gene>
    <name evidence="8" type="primary">cbiA</name>
    <name evidence="11" type="ORF">BDD14_1587</name>
</gene>
<name>A0A4Q7YSF6_9BACT</name>
<evidence type="ECO:0000256" key="1">
    <source>
        <dbReference type="ARBA" id="ARBA00001946"/>
    </source>
</evidence>
<dbReference type="HAMAP" id="MF_00027">
    <property type="entry name" value="CobB_CbiA"/>
    <property type="match status" value="1"/>
</dbReference>
<evidence type="ECO:0000259" key="9">
    <source>
        <dbReference type="Pfam" id="PF01656"/>
    </source>
</evidence>
<dbReference type="CDD" id="cd03130">
    <property type="entry name" value="GATase1_CobB"/>
    <property type="match status" value="1"/>
</dbReference>
<evidence type="ECO:0000313" key="11">
    <source>
        <dbReference type="EMBL" id="RZU40154.1"/>
    </source>
</evidence>
<dbReference type="Gene3D" id="3.40.50.300">
    <property type="entry name" value="P-loop containing nucleotide triphosphate hydrolases"/>
    <property type="match status" value="2"/>
</dbReference>
<dbReference type="GO" id="GO:0009236">
    <property type="term" value="P:cobalamin biosynthetic process"/>
    <property type="evidence" value="ECO:0007669"/>
    <property type="project" value="UniProtKB-UniRule"/>
</dbReference>
<dbReference type="PANTHER" id="PTHR43873">
    <property type="entry name" value="COBYRINATE A,C-DIAMIDE SYNTHASE"/>
    <property type="match status" value="1"/>
</dbReference>
<dbReference type="EC" id="6.3.5.11" evidence="8"/>
<dbReference type="NCBIfam" id="NF002204">
    <property type="entry name" value="PRK01077.1"/>
    <property type="match status" value="1"/>
</dbReference>
<evidence type="ECO:0000256" key="3">
    <source>
        <dbReference type="ARBA" id="ARBA00022598"/>
    </source>
</evidence>
<keyword evidence="4 8" id="KW-0547">Nucleotide-binding</keyword>
<evidence type="ECO:0000256" key="7">
    <source>
        <dbReference type="ARBA" id="ARBA00022962"/>
    </source>
</evidence>
<dbReference type="GO" id="GO:0042242">
    <property type="term" value="F:cobyrinic acid a,c-diamide synthase activity"/>
    <property type="evidence" value="ECO:0007669"/>
    <property type="project" value="UniProtKB-UniRule"/>
</dbReference>
<dbReference type="EMBL" id="SHKW01000001">
    <property type="protein sequence ID" value="RZU40154.1"/>
    <property type="molecule type" value="Genomic_DNA"/>
</dbReference>
<evidence type="ECO:0000256" key="2">
    <source>
        <dbReference type="ARBA" id="ARBA00022573"/>
    </source>
</evidence>
<comment type="domain">
    <text evidence="8">Comprises of two domains. The C-terminal domain contains the binding site for glutamine and catalyzes the hydrolysis of this substrate to glutamate and ammonia. The N-terminal domain is anticipated to bind ATP and cobyrinate and catalyzes the ultimate synthesis of the diamide product. The ammonia produced via the glutaminase domain is probably translocated to the adjacent domain via a molecular tunnel, where it reacts with an activated intermediate.</text>
</comment>
<feature type="site" description="Increases nucleophilicity of active site Cys" evidence="8">
    <location>
        <position position="435"/>
    </location>
</feature>
<comment type="caution">
    <text evidence="11">The sequence shown here is derived from an EMBL/GenBank/DDBJ whole genome shotgun (WGS) entry which is preliminary data.</text>
</comment>
<dbReference type="InterPro" id="IPR004484">
    <property type="entry name" value="CbiA/CobB_synth"/>
</dbReference>
<dbReference type="PANTHER" id="PTHR43873:SF1">
    <property type="entry name" value="COBYRINATE A,C-DIAMIDE SYNTHASE"/>
    <property type="match status" value="1"/>
</dbReference>
<dbReference type="InterPro" id="IPR002586">
    <property type="entry name" value="CobQ/CobB/MinD/ParA_Nub-bd_dom"/>
</dbReference>
<dbReference type="SUPFAM" id="SSF52540">
    <property type="entry name" value="P-loop containing nucleoside triphosphate hydrolases"/>
    <property type="match status" value="1"/>
</dbReference>
<feature type="domain" description="CobB/CobQ-like glutamine amidotransferase" evidence="10">
    <location>
        <begin position="249"/>
        <end position="441"/>
    </location>
</feature>
<evidence type="ECO:0000256" key="6">
    <source>
        <dbReference type="ARBA" id="ARBA00022842"/>
    </source>
</evidence>
<sequence>MKGFLVAGTASGVGKTTVTLAIIAALLRRGYKVQPFKGGPDFLDTGHHARISGRTARNLDSWMLSAEANRDVLRHASRGADVFLVEGMMGLFDGKDGSTEMGSSAEIAKLLKLPVVLVLDAGKTARSIAAVVLGFELFDPELPLAGVILNRVASDRHFRMLEAAIESACKTPVLGWLPREPAVAIPERHLGLQTAEEGETGGTLENLIDTLADLANKHLDIPNLMDLECGLDLKPEALPALRQTREQIRIGIARDQAFSFYYEDNLDLLQQHGAALVPFSPMHDRCLPPDLDALYLAGGYPELYAAQISDNSAMLSAIREFVASGRPVYAECGGMIFLSQQLMMRDGTTYPMAGVLPFEIEMTGRLVDFGYVNVELTNDCLLGKAGTVLRGHSFHYSRISNEFQVATNYHIRYSLSGRKESEGYRLGNMLASYVHLHFRSEQSIARSFVEAAIASRTANMVPQ</sequence>
<dbReference type="RefSeq" id="WP_130418263.1">
    <property type="nucleotide sequence ID" value="NZ_SHKW01000001.1"/>
</dbReference>
<dbReference type="CDD" id="cd05388">
    <property type="entry name" value="CobB_N"/>
    <property type="match status" value="1"/>
</dbReference>
<keyword evidence="5 8" id="KW-0067">ATP-binding</keyword>
<dbReference type="Pfam" id="PF07685">
    <property type="entry name" value="GATase_3"/>
    <property type="match status" value="1"/>
</dbReference>
<dbReference type="GO" id="GO:0005524">
    <property type="term" value="F:ATP binding"/>
    <property type="evidence" value="ECO:0007669"/>
    <property type="project" value="UniProtKB-UniRule"/>
</dbReference>
<dbReference type="Proteomes" id="UP000292958">
    <property type="component" value="Unassembled WGS sequence"/>
</dbReference>
<evidence type="ECO:0000256" key="5">
    <source>
        <dbReference type="ARBA" id="ARBA00022840"/>
    </source>
</evidence>
<accession>A0A4Q7YSF6</accession>
<comment type="similarity">
    <text evidence="8">Belongs to the CobB/CbiA family.</text>
</comment>
<comment type="pathway">
    <text evidence="8">Cofactor biosynthesis; adenosylcobalamin biosynthesis; cob(II)yrinate a,c-diamide from sirohydrochlorin (anaerobic route): step 10/10.</text>
</comment>
<comment type="function">
    <text evidence="8">Catalyzes the ATP-dependent amidation of the two carboxylate groups at positions a and c of cobyrinate, using either L-glutamine or ammonia as the nitrogen source.</text>
</comment>
<dbReference type="InterPro" id="IPR029062">
    <property type="entry name" value="Class_I_gatase-like"/>
</dbReference>
<dbReference type="AlphaFoldDB" id="A0A4Q7YSF6"/>
<dbReference type="Pfam" id="PF01656">
    <property type="entry name" value="CbiA"/>
    <property type="match status" value="1"/>
</dbReference>
<feature type="domain" description="CobQ/CobB/MinD/ParA nucleotide binding" evidence="9">
    <location>
        <begin position="5"/>
        <end position="189"/>
    </location>
</feature>
<keyword evidence="6 8" id="KW-0460">Magnesium</keyword>
<dbReference type="PROSITE" id="PS51274">
    <property type="entry name" value="GATASE_COBBQ"/>
    <property type="match status" value="1"/>
</dbReference>
<dbReference type="NCBIfam" id="TIGR00379">
    <property type="entry name" value="cobB"/>
    <property type="match status" value="1"/>
</dbReference>
<evidence type="ECO:0000313" key="12">
    <source>
        <dbReference type="Proteomes" id="UP000292958"/>
    </source>
</evidence>
<organism evidence="11 12">
    <name type="scientific">Edaphobacter modestus</name>
    <dbReference type="NCBI Taxonomy" id="388466"/>
    <lineage>
        <taxon>Bacteria</taxon>
        <taxon>Pseudomonadati</taxon>
        <taxon>Acidobacteriota</taxon>
        <taxon>Terriglobia</taxon>
        <taxon>Terriglobales</taxon>
        <taxon>Acidobacteriaceae</taxon>
        <taxon>Edaphobacter</taxon>
    </lineage>
</organism>
<keyword evidence="7 8" id="KW-0315">Glutamine amidotransferase</keyword>
<protein>
    <recommendedName>
        <fullName evidence="8">Cobyrinate a,c-diamide synthase</fullName>
        <ecNumber evidence="8">6.3.5.11</ecNumber>
    </recommendedName>
    <alternativeName>
        <fullName evidence="8">Cobyrinic acid a,c-diamide synthetase</fullName>
    </alternativeName>
</protein>
<dbReference type="Gene3D" id="3.40.50.880">
    <property type="match status" value="1"/>
</dbReference>
<comment type="catalytic activity">
    <reaction evidence="8">
        <text>cob(II)yrinate + 2 L-glutamine + 2 ATP + 2 H2O = cob(II)yrinate a,c diamide + 2 L-glutamate + 2 ADP + 2 phosphate + 2 H(+)</text>
        <dbReference type="Rhea" id="RHEA:26289"/>
        <dbReference type="ChEBI" id="CHEBI:15377"/>
        <dbReference type="ChEBI" id="CHEBI:15378"/>
        <dbReference type="ChEBI" id="CHEBI:29985"/>
        <dbReference type="ChEBI" id="CHEBI:30616"/>
        <dbReference type="ChEBI" id="CHEBI:43474"/>
        <dbReference type="ChEBI" id="CHEBI:58359"/>
        <dbReference type="ChEBI" id="CHEBI:58537"/>
        <dbReference type="ChEBI" id="CHEBI:58894"/>
        <dbReference type="ChEBI" id="CHEBI:456216"/>
        <dbReference type="EC" id="6.3.5.11"/>
    </reaction>
</comment>
<keyword evidence="2 8" id="KW-0169">Cobalamin biosynthesis</keyword>
<feature type="active site" description="Nucleophile" evidence="8">
    <location>
        <position position="332"/>
    </location>
</feature>
<evidence type="ECO:0000259" key="10">
    <source>
        <dbReference type="Pfam" id="PF07685"/>
    </source>
</evidence>
<comment type="miscellaneous">
    <text evidence="8">The a and c carboxylates of cobyrinate are activated for nucleophilic attack via formation of a phosphorylated intermediate by ATP. CbiA catalyzes first the amidation of the c-carboxylate, and then that of the a-carboxylate.</text>
</comment>
<proteinExistence type="inferred from homology"/>
<reference evidence="11 12" key="1">
    <citation type="submission" date="2019-02" db="EMBL/GenBank/DDBJ databases">
        <title>Genomic Encyclopedia of Archaeal and Bacterial Type Strains, Phase II (KMG-II): from individual species to whole genera.</title>
        <authorList>
            <person name="Goeker M."/>
        </authorList>
    </citation>
    <scope>NUCLEOTIDE SEQUENCE [LARGE SCALE GENOMIC DNA]</scope>
    <source>
        <strain evidence="11 12">DSM 18101</strain>
    </source>
</reference>
<evidence type="ECO:0000256" key="4">
    <source>
        <dbReference type="ARBA" id="ARBA00022741"/>
    </source>
</evidence>
<keyword evidence="12" id="KW-1185">Reference proteome</keyword>
<comment type="cofactor">
    <cofactor evidence="1 8">
        <name>Mg(2+)</name>
        <dbReference type="ChEBI" id="CHEBI:18420"/>
    </cofactor>
</comment>
<keyword evidence="3 8" id="KW-0436">Ligase</keyword>